<evidence type="ECO:0000313" key="2">
    <source>
        <dbReference type="Proteomes" id="UP000664132"/>
    </source>
</evidence>
<proteinExistence type="predicted"/>
<dbReference type="Proteomes" id="UP000664132">
    <property type="component" value="Unassembled WGS sequence"/>
</dbReference>
<organism evidence="1 2">
    <name type="scientific">Cadophora malorum</name>
    <dbReference type="NCBI Taxonomy" id="108018"/>
    <lineage>
        <taxon>Eukaryota</taxon>
        <taxon>Fungi</taxon>
        <taxon>Dikarya</taxon>
        <taxon>Ascomycota</taxon>
        <taxon>Pezizomycotina</taxon>
        <taxon>Leotiomycetes</taxon>
        <taxon>Helotiales</taxon>
        <taxon>Ploettnerulaceae</taxon>
        <taxon>Cadophora</taxon>
    </lineage>
</organism>
<dbReference type="AlphaFoldDB" id="A0A8H7T7J3"/>
<keyword evidence="2" id="KW-1185">Reference proteome</keyword>
<protein>
    <submittedName>
        <fullName evidence="1">Uncharacterized protein</fullName>
    </submittedName>
</protein>
<accession>A0A8H7T7J3</accession>
<evidence type="ECO:0000313" key="1">
    <source>
        <dbReference type="EMBL" id="KAG4413736.1"/>
    </source>
</evidence>
<reference evidence="1" key="1">
    <citation type="submission" date="2021-02" db="EMBL/GenBank/DDBJ databases">
        <title>Genome sequence Cadophora malorum strain M34.</title>
        <authorList>
            <person name="Stefanovic E."/>
            <person name="Vu D."/>
            <person name="Scully C."/>
            <person name="Dijksterhuis J."/>
            <person name="Roader J."/>
            <person name="Houbraken J."/>
        </authorList>
    </citation>
    <scope>NUCLEOTIDE SEQUENCE</scope>
    <source>
        <strain evidence="1">M34</strain>
    </source>
</reference>
<comment type="caution">
    <text evidence="1">The sequence shown here is derived from an EMBL/GenBank/DDBJ whole genome shotgun (WGS) entry which is preliminary data.</text>
</comment>
<name>A0A8H7T7J3_9HELO</name>
<dbReference type="EMBL" id="JAFJYH010000298">
    <property type="protein sequence ID" value="KAG4413736.1"/>
    <property type="molecule type" value="Genomic_DNA"/>
</dbReference>
<gene>
    <name evidence="1" type="ORF">IFR04_013131</name>
</gene>
<sequence>MSQSLYVHHKSIQHRLLLKKTDFDHEFFDLHLDSHRIPQRTLVSYRRQRVSTSLQLPRLLKHLLNNLPTGSQLKAFTQPQTQSWFVSSNPKQLKMFEYSIEVVQMALAVMTVNFADPNGELFVQIDNCKNLHDFHHLNRLPLEIRLACWRMMFPRRRVLNLQPGQKVGYHQPLKSDQFPVLASPKLCVKDWKTPYYGQKPGRLPSHICINPQVDLVGLSFYICGQSRWNRSFLERFILENATCFASLKKIELRDVEYKSGYMSAIEGEKVLREMTSVHKGGEGSPLLLPSLECLCVTGKKSWWDFPKPKLVQMIETKQLKADSMPMFENHKHLFLVGKGTGDSYSSMAGS</sequence>
<dbReference type="OrthoDB" id="3530648at2759"/>